<evidence type="ECO:0000256" key="1">
    <source>
        <dbReference type="SAM" id="MobiDB-lite"/>
    </source>
</evidence>
<feature type="transmembrane region" description="Helical" evidence="2">
    <location>
        <begin position="49"/>
        <end position="69"/>
    </location>
</feature>
<feature type="region of interest" description="Disordered" evidence="1">
    <location>
        <begin position="1"/>
        <end position="35"/>
    </location>
</feature>
<evidence type="ECO:0000256" key="2">
    <source>
        <dbReference type="SAM" id="Phobius"/>
    </source>
</evidence>
<dbReference type="EMBL" id="DVNG01000104">
    <property type="protein sequence ID" value="HIU50727.1"/>
    <property type="molecule type" value="Genomic_DNA"/>
</dbReference>
<reference evidence="3" key="2">
    <citation type="journal article" date="2021" name="PeerJ">
        <title>Extensive microbial diversity within the chicken gut microbiome revealed by metagenomics and culture.</title>
        <authorList>
            <person name="Gilroy R."/>
            <person name="Ravi A."/>
            <person name="Getino M."/>
            <person name="Pursley I."/>
            <person name="Horton D.L."/>
            <person name="Alikhan N.F."/>
            <person name="Baker D."/>
            <person name="Gharbi K."/>
            <person name="Hall N."/>
            <person name="Watson M."/>
            <person name="Adriaenssens E.M."/>
            <person name="Foster-Nyarko E."/>
            <person name="Jarju S."/>
            <person name="Secka A."/>
            <person name="Antonio M."/>
            <person name="Oren A."/>
            <person name="Chaudhuri R.R."/>
            <person name="La Ragione R."/>
            <person name="Hildebrand F."/>
            <person name="Pallen M.J."/>
        </authorList>
    </citation>
    <scope>NUCLEOTIDE SEQUENCE</scope>
    <source>
        <strain evidence="3">ChiGjej1B1-1684</strain>
    </source>
</reference>
<comment type="caution">
    <text evidence="3">The sequence shown here is derived from an EMBL/GenBank/DDBJ whole genome shotgun (WGS) entry which is preliminary data.</text>
</comment>
<dbReference type="InterPro" id="IPR007060">
    <property type="entry name" value="FtsL/DivIC"/>
</dbReference>
<evidence type="ECO:0000313" key="3">
    <source>
        <dbReference type="EMBL" id="HIU50727.1"/>
    </source>
</evidence>
<proteinExistence type="predicted"/>
<dbReference type="AlphaFoldDB" id="A0A9D1LZ96"/>
<keyword evidence="2" id="KW-1133">Transmembrane helix</keyword>
<keyword evidence="2" id="KW-0812">Transmembrane</keyword>
<reference evidence="3" key="1">
    <citation type="submission" date="2020-10" db="EMBL/GenBank/DDBJ databases">
        <authorList>
            <person name="Gilroy R."/>
        </authorList>
    </citation>
    <scope>NUCLEOTIDE SEQUENCE</scope>
    <source>
        <strain evidence="3">ChiGjej1B1-1684</strain>
    </source>
</reference>
<sequence>MAVKNRTKTTADKNDNLSGTVKESSASKTYGKPELKEIKKPEKKKINKIGLTIKLALVVFAVYAVVTLLNQHIEILEKHQTLSDLETDIMVQEIKIEEIQNVKNYSDEENAEYMEQIARTELDYVKNGERVFVNVTGS</sequence>
<dbReference type="Proteomes" id="UP000824118">
    <property type="component" value="Unassembled WGS sequence"/>
</dbReference>
<feature type="compositionally biased region" description="Polar residues" evidence="1">
    <location>
        <begin position="16"/>
        <end position="28"/>
    </location>
</feature>
<protein>
    <submittedName>
        <fullName evidence="3">Septum formation initiator family protein</fullName>
    </submittedName>
</protein>
<keyword evidence="2" id="KW-0472">Membrane</keyword>
<evidence type="ECO:0000313" key="4">
    <source>
        <dbReference type="Proteomes" id="UP000824118"/>
    </source>
</evidence>
<name>A0A9D1LZ96_9FIRM</name>
<gene>
    <name evidence="3" type="ORF">IAD22_06920</name>
</gene>
<organism evidence="3 4">
    <name type="scientific">Candidatus Limousia pullorum</name>
    <dbReference type="NCBI Taxonomy" id="2840860"/>
    <lineage>
        <taxon>Bacteria</taxon>
        <taxon>Bacillati</taxon>
        <taxon>Bacillota</taxon>
        <taxon>Clostridia</taxon>
        <taxon>Eubacteriales</taxon>
        <taxon>Oscillospiraceae</taxon>
        <taxon>Oscillospiraceae incertae sedis</taxon>
        <taxon>Candidatus Limousia</taxon>
    </lineage>
</organism>
<accession>A0A9D1LZ96</accession>
<dbReference type="Pfam" id="PF04977">
    <property type="entry name" value="DivIC"/>
    <property type="match status" value="1"/>
</dbReference>